<evidence type="ECO:0000313" key="2">
    <source>
        <dbReference type="Proteomes" id="UP000019141"/>
    </source>
</evidence>
<dbReference type="EMBL" id="AZHW01000555">
    <property type="protein sequence ID" value="ETW98439.1"/>
    <property type="molecule type" value="Genomic_DNA"/>
</dbReference>
<comment type="caution">
    <text evidence="1">The sequence shown here is derived from an EMBL/GenBank/DDBJ whole genome shotgun (WGS) entry which is preliminary data.</text>
</comment>
<dbReference type="PATRIC" id="fig|1429438.4.peg.3672"/>
<dbReference type="HOGENOM" id="CLU_896470_0_0_7"/>
<keyword evidence="2" id="KW-1185">Reference proteome</keyword>
<sequence length="307" mass="35783">MLTRQLYYLLKPLMPRRLQLLLRRQRLRLQRLRHAHHWPIDASAGQAPAGWRGWPEARQFAVVLTHDVETAQGQAKCRQLMELEQQLGFCSSFNFVPERYAVCEALRAHLAQCGFEVGVHGLNHDGKLYGNWPRFQQRAARINQYLKDWGAVGFRSPAMHHNLAWLHALDIAYDASTFDTDPFEAQPDGMGTIFPFWVPHPEADTGYVELPYTLPQDFTLFVLMGEHDIRIWQQKVDWIAAQGGMVLINTHPDYMWFDRGEPGPETYPSQFYADLLRYIQERYAGQYWPVLPRDLTRFWVSEAGVER</sequence>
<dbReference type="InterPro" id="IPR011330">
    <property type="entry name" value="Glyco_hydro/deAcase_b/a-brl"/>
</dbReference>
<gene>
    <name evidence="1" type="ORF">ETSY1_18815</name>
</gene>
<organism evidence="1 2">
    <name type="scientific">Entotheonella factor</name>
    <dbReference type="NCBI Taxonomy" id="1429438"/>
    <lineage>
        <taxon>Bacteria</taxon>
        <taxon>Pseudomonadati</taxon>
        <taxon>Nitrospinota/Tectimicrobiota group</taxon>
        <taxon>Candidatus Tectimicrobiota</taxon>
        <taxon>Candidatus Entotheonellia</taxon>
        <taxon>Candidatus Entotheonellales</taxon>
        <taxon>Candidatus Entotheonellaceae</taxon>
        <taxon>Candidatus Entotheonella</taxon>
    </lineage>
</organism>
<protein>
    <recommendedName>
        <fullName evidence="3">NodB homology domain-containing protein</fullName>
    </recommendedName>
</protein>
<dbReference type="AlphaFoldDB" id="W4LKK6"/>
<evidence type="ECO:0008006" key="3">
    <source>
        <dbReference type="Google" id="ProtNLM"/>
    </source>
</evidence>
<proteinExistence type="predicted"/>
<accession>W4LKK6</accession>
<evidence type="ECO:0000313" key="1">
    <source>
        <dbReference type="EMBL" id="ETW98439.1"/>
    </source>
</evidence>
<dbReference type="GO" id="GO:0005975">
    <property type="term" value="P:carbohydrate metabolic process"/>
    <property type="evidence" value="ECO:0007669"/>
    <property type="project" value="InterPro"/>
</dbReference>
<reference evidence="1 2" key="1">
    <citation type="journal article" date="2014" name="Nature">
        <title>An environmental bacterial taxon with a large and distinct metabolic repertoire.</title>
        <authorList>
            <person name="Wilson M.C."/>
            <person name="Mori T."/>
            <person name="Ruckert C."/>
            <person name="Uria A.R."/>
            <person name="Helf M.J."/>
            <person name="Takada K."/>
            <person name="Gernert C."/>
            <person name="Steffens U.A."/>
            <person name="Heycke N."/>
            <person name="Schmitt S."/>
            <person name="Rinke C."/>
            <person name="Helfrich E.J."/>
            <person name="Brachmann A.O."/>
            <person name="Gurgui C."/>
            <person name="Wakimoto T."/>
            <person name="Kracht M."/>
            <person name="Crusemann M."/>
            <person name="Hentschel U."/>
            <person name="Abe I."/>
            <person name="Matsunaga S."/>
            <person name="Kalinowski J."/>
            <person name="Takeyama H."/>
            <person name="Piel J."/>
        </authorList>
    </citation>
    <scope>NUCLEOTIDE SEQUENCE [LARGE SCALE GENOMIC DNA]</scope>
    <source>
        <strain evidence="2">TSY1</strain>
    </source>
</reference>
<dbReference type="Gene3D" id="3.20.20.370">
    <property type="entry name" value="Glycoside hydrolase/deacetylase"/>
    <property type="match status" value="1"/>
</dbReference>
<dbReference type="SUPFAM" id="SSF88713">
    <property type="entry name" value="Glycoside hydrolase/deacetylase"/>
    <property type="match status" value="1"/>
</dbReference>
<name>W4LKK6_ENTF1</name>
<dbReference type="Proteomes" id="UP000019141">
    <property type="component" value="Unassembled WGS sequence"/>
</dbReference>